<evidence type="ECO:0000256" key="4">
    <source>
        <dbReference type="ARBA" id="ARBA00022741"/>
    </source>
</evidence>
<keyword evidence="6" id="KW-0067">ATP-binding</keyword>
<keyword evidence="5" id="KW-0418">Kinase</keyword>
<dbReference type="FunFam" id="3.30.200.20:FF:000537">
    <property type="entry name" value="Non-specific serine/threonine protein kinase"/>
    <property type="match status" value="1"/>
</dbReference>
<dbReference type="InterPro" id="IPR017892">
    <property type="entry name" value="Pkinase_C"/>
</dbReference>
<feature type="domain" description="AGC-kinase C-terminal" evidence="8">
    <location>
        <begin position="277"/>
        <end position="345"/>
    </location>
</feature>
<keyword evidence="1" id="KW-0723">Serine/threonine-protein kinase</keyword>
<keyword evidence="10" id="KW-1185">Reference proteome</keyword>
<evidence type="ECO:0000256" key="6">
    <source>
        <dbReference type="ARBA" id="ARBA00022840"/>
    </source>
</evidence>
<evidence type="ECO:0000259" key="8">
    <source>
        <dbReference type="PROSITE" id="PS51285"/>
    </source>
</evidence>
<proteinExistence type="predicted"/>
<evidence type="ECO:0000256" key="5">
    <source>
        <dbReference type="ARBA" id="ARBA00022777"/>
    </source>
</evidence>
<comment type="caution">
    <text evidence="9">The sequence shown here is derived from an EMBL/GenBank/DDBJ whole genome shotgun (WGS) entry which is preliminary data.</text>
</comment>
<dbReference type="PROSITE" id="PS50011">
    <property type="entry name" value="PROTEIN_KINASE_DOM"/>
    <property type="match status" value="1"/>
</dbReference>
<evidence type="ECO:0000256" key="1">
    <source>
        <dbReference type="ARBA" id="ARBA00022527"/>
    </source>
</evidence>
<feature type="domain" description="Protein kinase" evidence="7">
    <location>
        <begin position="95"/>
        <end position="389"/>
    </location>
</feature>
<protein>
    <recommendedName>
        <fullName evidence="11">Protein kinase domain-containing protein</fullName>
    </recommendedName>
</protein>
<evidence type="ECO:0000313" key="10">
    <source>
        <dbReference type="Proteomes" id="UP000694044"/>
    </source>
</evidence>
<dbReference type="PANTHER" id="PTHR24351">
    <property type="entry name" value="RIBOSOMAL PROTEIN S6 KINASE"/>
    <property type="match status" value="1"/>
</dbReference>
<dbReference type="SMART" id="SM00220">
    <property type="entry name" value="S_TKc"/>
    <property type="match status" value="1"/>
</dbReference>
<dbReference type="InterPro" id="IPR000719">
    <property type="entry name" value="Prot_kinase_dom"/>
</dbReference>
<reference evidence="9" key="1">
    <citation type="submission" date="2021-02" db="EMBL/GenBank/DDBJ databases">
        <authorList>
            <person name="Palmer J.M."/>
        </authorList>
    </citation>
    <scope>NUCLEOTIDE SEQUENCE</scope>
    <source>
        <strain evidence="9">SCRP734</strain>
    </source>
</reference>
<dbReference type="PROSITE" id="PS51285">
    <property type="entry name" value="AGC_KINASE_CTER"/>
    <property type="match status" value="1"/>
</dbReference>
<sequence>MPLCAACCVAKGFNKCGHLNPPLLRDGERCSAEARVFTDAMRRFHGGQRHLPRPVCKECFRNGKKPLQADSGDAILSTRRIRAPGDKKTASLADFQLLSVIGQGAFGKVLLVRHSTTGKVHAMKIISKQFVIDMDSVHYMKTERDVMTKIRHPFVIGLNYAFQTESKVYLVMEYQSGGELFSRLKEEGTFTEDTVRFYLAEMILALEHLHGHGIIHRSVSFLRCALPIQLPRWLSGDAHSLIKSLLERNVSKRLGGGKSSMFVVKGVQALKRHPFFKSVDWEKMETLRVPPPQVPSVSDEADTSNFDKQFTDIPASDLLCDAVIEEDNLFRGFSFCRQDSIKGIISNPQSPISTTLLPTIASLVIDGDGINDINDAIATAASKQPAIST</sequence>
<dbReference type="EMBL" id="JAGDFM010000022">
    <property type="protein sequence ID" value="KAG7391292.1"/>
    <property type="molecule type" value="Genomic_DNA"/>
</dbReference>
<accession>A0A8T1WB90</accession>
<evidence type="ECO:0000313" key="9">
    <source>
        <dbReference type="EMBL" id="KAG7391292.1"/>
    </source>
</evidence>
<organism evidence="9 10">
    <name type="scientific">Phytophthora pseudosyringae</name>
    <dbReference type="NCBI Taxonomy" id="221518"/>
    <lineage>
        <taxon>Eukaryota</taxon>
        <taxon>Sar</taxon>
        <taxon>Stramenopiles</taxon>
        <taxon>Oomycota</taxon>
        <taxon>Peronosporomycetes</taxon>
        <taxon>Peronosporales</taxon>
        <taxon>Peronosporaceae</taxon>
        <taxon>Phytophthora</taxon>
    </lineage>
</organism>
<dbReference type="InterPro" id="IPR000961">
    <property type="entry name" value="AGC-kinase_C"/>
</dbReference>
<dbReference type="SMART" id="SM00133">
    <property type="entry name" value="S_TK_X"/>
    <property type="match status" value="1"/>
</dbReference>
<evidence type="ECO:0000259" key="7">
    <source>
        <dbReference type="PROSITE" id="PS50011"/>
    </source>
</evidence>
<dbReference type="AlphaFoldDB" id="A0A8T1WB90"/>
<evidence type="ECO:0000256" key="2">
    <source>
        <dbReference type="ARBA" id="ARBA00022553"/>
    </source>
</evidence>
<evidence type="ECO:0000256" key="3">
    <source>
        <dbReference type="ARBA" id="ARBA00022679"/>
    </source>
</evidence>
<dbReference type="GO" id="GO:0005524">
    <property type="term" value="F:ATP binding"/>
    <property type="evidence" value="ECO:0007669"/>
    <property type="project" value="UniProtKB-KW"/>
</dbReference>
<dbReference type="Proteomes" id="UP000694044">
    <property type="component" value="Unassembled WGS sequence"/>
</dbReference>
<keyword evidence="2" id="KW-0597">Phosphoprotein</keyword>
<evidence type="ECO:0008006" key="11">
    <source>
        <dbReference type="Google" id="ProtNLM"/>
    </source>
</evidence>
<gene>
    <name evidence="9" type="ORF">PHYPSEUDO_005241</name>
</gene>
<dbReference type="GO" id="GO:0004674">
    <property type="term" value="F:protein serine/threonine kinase activity"/>
    <property type="evidence" value="ECO:0007669"/>
    <property type="project" value="UniProtKB-KW"/>
</dbReference>
<keyword evidence="4" id="KW-0547">Nucleotide-binding</keyword>
<dbReference type="Pfam" id="PF00069">
    <property type="entry name" value="Pkinase"/>
    <property type="match status" value="1"/>
</dbReference>
<name>A0A8T1WB90_9STRA</name>
<keyword evidence="3" id="KW-0808">Transferase</keyword>
<dbReference type="Pfam" id="PF00433">
    <property type="entry name" value="Pkinase_C"/>
    <property type="match status" value="1"/>
</dbReference>
<dbReference type="OrthoDB" id="63267at2759"/>